<evidence type="ECO:0000313" key="7">
    <source>
        <dbReference type="EMBL" id="AXI02805.1"/>
    </source>
</evidence>
<keyword evidence="8" id="KW-1185">Reference proteome</keyword>
<evidence type="ECO:0000313" key="8">
    <source>
        <dbReference type="Proteomes" id="UP000253940"/>
    </source>
</evidence>
<dbReference type="InterPro" id="IPR025996">
    <property type="entry name" value="MT1864/Rv1816-like_C"/>
</dbReference>
<dbReference type="GO" id="GO:0003677">
    <property type="term" value="F:DNA binding"/>
    <property type="evidence" value="ECO:0007669"/>
    <property type="project" value="UniProtKB-UniRule"/>
</dbReference>
<evidence type="ECO:0000256" key="2">
    <source>
        <dbReference type="ARBA" id="ARBA00023125"/>
    </source>
</evidence>
<dbReference type="PROSITE" id="PS50977">
    <property type="entry name" value="HTH_TETR_2"/>
    <property type="match status" value="1"/>
</dbReference>
<proteinExistence type="predicted"/>
<organism evidence="7 8">
    <name type="scientific">Aquirhabdus parva</name>
    <dbReference type="NCBI Taxonomy" id="2283318"/>
    <lineage>
        <taxon>Bacteria</taxon>
        <taxon>Pseudomonadati</taxon>
        <taxon>Pseudomonadota</taxon>
        <taxon>Gammaproteobacteria</taxon>
        <taxon>Moraxellales</taxon>
        <taxon>Moraxellaceae</taxon>
        <taxon>Aquirhabdus</taxon>
    </lineage>
</organism>
<dbReference type="Pfam" id="PF13305">
    <property type="entry name" value="TetR_C_33"/>
    <property type="match status" value="1"/>
</dbReference>
<evidence type="ECO:0000256" key="5">
    <source>
        <dbReference type="SAM" id="MobiDB-lite"/>
    </source>
</evidence>
<sequence length="217" mass="24320">MTNSTSELEPLVAHSQSAPRNYANNYHHGNLRRSLIDKGLELLESRENAEISLRELAREVGVSTNAAYRHFENKDALMVALAVEGCQILMRDQLIVAEQDQNPERQFRNTGRAYVNFAIKNPALFQLMFGRFTAGNHSPELNAAADQIYKNLIEIVSSAIKLEPKDPRVIVFASQAWSLVHGLSVLILNGQFKRLTDDIDGLIDAIFKNQMSLAQKS</sequence>
<evidence type="ECO:0000256" key="4">
    <source>
        <dbReference type="PROSITE-ProRule" id="PRU00335"/>
    </source>
</evidence>
<dbReference type="InterPro" id="IPR009057">
    <property type="entry name" value="Homeodomain-like_sf"/>
</dbReference>
<accession>A0A345P696</accession>
<feature type="region of interest" description="Disordered" evidence="5">
    <location>
        <begin position="1"/>
        <end position="24"/>
    </location>
</feature>
<reference evidence="7 8" key="1">
    <citation type="submission" date="2018-07" db="EMBL/GenBank/DDBJ databases">
        <title>Genome sequencing of Moraxellaceae gen. HYN0046.</title>
        <authorList>
            <person name="Kim M."/>
            <person name="Yi H."/>
        </authorList>
    </citation>
    <scope>NUCLEOTIDE SEQUENCE [LARGE SCALE GENOMIC DNA]</scope>
    <source>
        <strain evidence="7 8">HYN0046</strain>
    </source>
</reference>
<dbReference type="PANTHER" id="PTHR43479:SF11">
    <property type="entry name" value="ACREF_ENVCD OPERON REPRESSOR-RELATED"/>
    <property type="match status" value="1"/>
</dbReference>
<dbReference type="SUPFAM" id="SSF46689">
    <property type="entry name" value="Homeodomain-like"/>
    <property type="match status" value="1"/>
</dbReference>
<dbReference type="OrthoDB" id="5293556at2"/>
<gene>
    <name evidence="7" type="ORF">HYN46_08130</name>
</gene>
<dbReference type="RefSeq" id="WP_114898915.1">
    <property type="nucleotide sequence ID" value="NZ_CP031222.1"/>
</dbReference>
<name>A0A345P696_9GAMM</name>
<dbReference type="InterPro" id="IPR001647">
    <property type="entry name" value="HTH_TetR"/>
</dbReference>
<evidence type="ECO:0000259" key="6">
    <source>
        <dbReference type="PROSITE" id="PS50977"/>
    </source>
</evidence>
<dbReference type="SUPFAM" id="SSF48498">
    <property type="entry name" value="Tetracyclin repressor-like, C-terminal domain"/>
    <property type="match status" value="1"/>
</dbReference>
<protein>
    <submittedName>
        <fullName evidence="7">TetR/AcrR family transcriptional regulator</fullName>
    </submittedName>
</protein>
<feature type="DNA-binding region" description="H-T-H motif" evidence="4">
    <location>
        <begin position="52"/>
        <end position="71"/>
    </location>
</feature>
<dbReference type="Proteomes" id="UP000253940">
    <property type="component" value="Chromosome"/>
</dbReference>
<dbReference type="KEGG" id="mbah:HYN46_08130"/>
<dbReference type="InterPro" id="IPR050624">
    <property type="entry name" value="HTH-type_Tx_Regulator"/>
</dbReference>
<keyword evidence="3" id="KW-0804">Transcription</keyword>
<dbReference type="PANTHER" id="PTHR43479">
    <property type="entry name" value="ACREF/ENVCD OPERON REPRESSOR-RELATED"/>
    <property type="match status" value="1"/>
</dbReference>
<keyword evidence="2 4" id="KW-0238">DNA-binding</keyword>
<dbReference type="AlphaFoldDB" id="A0A345P696"/>
<feature type="compositionally biased region" description="Polar residues" evidence="5">
    <location>
        <begin position="14"/>
        <end position="24"/>
    </location>
</feature>
<dbReference type="EMBL" id="CP031222">
    <property type="protein sequence ID" value="AXI02805.1"/>
    <property type="molecule type" value="Genomic_DNA"/>
</dbReference>
<feature type="domain" description="HTH tetR-type" evidence="6">
    <location>
        <begin position="29"/>
        <end position="89"/>
    </location>
</feature>
<dbReference type="Gene3D" id="1.10.357.10">
    <property type="entry name" value="Tetracycline Repressor, domain 2"/>
    <property type="match status" value="1"/>
</dbReference>
<dbReference type="InterPro" id="IPR036271">
    <property type="entry name" value="Tet_transcr_reg_TetR-rel_C_sf"/>
</dbReference>
<evidence type="ECO:0000256" key="1">
    <source>
        <dbReference type="ARBA" id="ARBA00023015"/>
    </source>
</evidence>
<keyword evidence="1" id="KW-0805">Transcription regulation</keyword>
<evidence type="ECO:0000256" key="3">
    <source>
        <dbReference type="ARBA" id="ARBA00023163"/>
    </source>
</evidence>
<dbReference type="Pfam" id="PF00440">
    <property type="entry name" value="TetR_N"/>
    <property type="match status" value="1"/>
</dbReference>